<reference evidence="1" key="1">
    <citation type="submission" date="2024-12" db="EMBL/GenBank/DDBJ databases">
        <authorList>
            <person name="Wu N."/>
        </authorList>
    </citation>
    <scope>NUCLEOTIDE SEQUENCE</scope>
    <source>
        <strain evidence="1">P15</strain>
    </source>
</reference>
<organism evidence="1 2">
    <name type="scientific">Paenibacillus mesotrionivorans</name>
    <dbReference type="NCBI Taxonomy" id="3160968"/>
    <lineage>
        <taxon>Bacteria</taxon>
        <taxon>Bacillati</taxon>
        <taxon>Bacillota</taxon>
        <taxon>Bacilli</taxon>
        <taxon>Bacillales</taxon>
        <taxon>Paenibacillaceae</taxon>
        <taxon>Paenibacillus</taxon>
    </lineage>
</organism>
<name>A0ACC7NSR5_9BACL</name>
<accession>A0ACC7NSR5</accession>
<dbReference type="Proteomes" id="UP001631969">
    <property type="component" value="Unassembled WGS sequence"/>
</dbReference>
<sequence>MKELIKVKKEKYHFPDHMNVPPECDRSIFIPAYGTDGKQYYYLVDFKSKTIICWDIDTEEMKNYLINKIQKDDIAGVPWNKNFENYLQTILLGHSAQYDNGKLYVSSNYGTFILCLSIVDDSWSLIGEDIEGDPVKVYSATNDIYNNNLYFTRWEMEEGFRHIENRNLPVRLEIGRYSLEADSFEIIDTIDGPDDVHYTSITPDGKNLIIIEMAQDPVHRFPKQGEETNDDYLLKTLENGLCDSQFIVYNLEKKQYHVHHLKDGPAHIEYDLSAPGICYVSMHNLCTNNTDNCCFGTARIEKIRIDSEVASLGFYTDDDFIRIPSHKPFDYDGQKLLAVSVYPNQLHIIDADEMKLYKKVYLSKTKQGVDFSRGPYIYPRIDKTPYSIEYQRGSSYIYLCSIWNIILFNFVGESKYSSLIYNVNNKPLIAMGHAISFVMER</sequence>
<protein>
    <submittedName>
        <fullName evidence="1">Uncharacterized protein</fullName>
    </submittedName>
</protein>
<keyword evidence="2" id="KW-1185">Reference proteome</keyword>
<evidence type="ECO:0000313" key="2">
    <source>
        <dbReference type="Proteomes" id="UP001631969"/>
    </source>
</evidence>
<evidence type="ECO:0000313" key="1">
    <source>
        <dbReference type="EMBL" id="MFM9327756.1"/>
    </source>
</evidence>
<dbReference type="EMBL" id="JBJURJ010000003">
    <property type="protein sequence ID" value="MFM9327756.1"/>
    <property type="molecule type" value="Genomic_DNA"/>
</dbReference>
<comment type="caution">
    <text evidence="1">The sequence shown here is derived from an EMBL/GenBank/DDBJ whole genome shotgun (WGS) entry which is preliminary data.</text>
</comment>
<proteinExistence type="predicted"/>
<gene>
    <name evidence="1" type="ORF">ACI1P1_05505</name>
</gene>